<dbReference type="InterPro" id="IPR026395">
    <property type="entry name" value="CshA_fibril"/>
</dbReference>
<evidence type="ECO:0000259" key="2">
    <source>
        <dbReference type="Pfam" id="PF19076"/>
    </source>
</evidence>
<name>W1YEQ7_9ZZZZ</name>
<gene>
    <name evidence="3" type="ORF">Q604_UNBC05099G0001</name>
</gene>
<protein>
    <submittedName>
        <fullName evidence="3">CshA family fibrillar surface protein C</fullName>
    </submittedName>
</protein>
<feature type="non-terminal residue" evidence="3">
    <location>
        <position position="1"/>
    </location>
</feature>
<feature type="domain" description="CshA" evidence="2">
    <location>
        <begin position="20"/>
        <end position="103"/>
    </location>
</feature>
<dbReference type="EMBL" id="AZMM01005099">
    <property type="protein sequence ID" value="ETJ40977.1"/>
    <property type="molecule type" value="Genomic_DNA"/>
</dbReference>
<dbReference type="NCBIfam" id="TIGR04225">
    <property type="entry name" value="CshA_fibril_rpt"/>
    <property type="match status" value="1"/>
</dbReference>
<sequence>QAESSNGIKVDTTYTPEIVPVTPTATPAETEDIQGATQTGKPEFKGGTVTIDGVEKTVAINENVPATFDDGSTTKTVDGVGTYTVAADGTVTFVPEKSFVGTAP</sequence>
<accession>W1YEQ7</accession>
<dbReference type="Pfam" id="PF19076">
    <property type="entry name" value="CshA_repeat"/>
    <property type="match status" value="1"/>
</dbReference>
<evidence type="ECO:0000256" key="1">
    <source>
        <dbReference type="SAM" id="MobiDB-lite"/>
    </source>
</evidence>
<proteinExistence type="predicted"/>
<feature type="region of interest" description="Disordered" evidence="1">
    <location>
        <begin position="1"/>
        <end position="48"/>
    </location>
</feature>
<feature type="compositionally biased region" description="Low complexity" evidence="1">
    <location>
        <begin position="15"/>
        <end position="28"/>
    </location>
</feature>
<evidence type="ECO:0000313" key="3">
    <source>
        <dbReference type="EMBL" id="ETJ40977.1"/>
    </source>
</evidence>
<reference evidence="3" key="1">
    <citation type="submission" date="2013-12" db="EMBL/GenBank/DDBJ databases">
        <title>A Varibaculum cambriense genome reconstructed from a premature infant gut community with otherwise low bacterial novelty that shifts toward anaerobic metabolism during the third week of life.</title>
        <authorList>
            <person name="Brown C.T."/>
            <person name="Sharon I."/>
            <person name="Thomas B.C."/>
            <person name="Castelle C.J."/>
            <person name="Morowitz M.J."/>
            <person name="Banfield J.F."/>
        </authorList>
    </citation>
    <scope>NUCLEOTIDE SEQUENCE</scope>
</reference>
<feature type="non-terminal residue" evidence="3">
    <location>
        <position position="104"/>
    </location>
</feature>
<dbReference type="AlphaFoldDB" id="W1YEQ7"/>
<organism evidence="3">
    <name type="scientific">human gut metagenome</name>
    <dbReference type="NCBI Taxonomy" id="408170"/>
    <lineage>
        <taxon>unclassified sequences</taxon>
        <taxon>metagenomes</taxon>
        <taxon>organismal metagenomes</taxon>
    </lineage>
</organism>
<comment type="caution">
    <text evidence="3">The sequence shown here is derived from an EMBL/GenBank/DDBJ whole genome shotgun (WGS) entry which is preliminary data.</text>
</comment>